<reference evidence="2 3" key="1">
    <citation type="submission" date="2017-01" db="EMBL/GenBank/DDBJ databases">
        <title>The cable genome- insights into the physiology and evolution of filamentous bacteria capable of sulfide oxidation via long distance electron transfer.</title>
        <authorList>
            <person name="Schreiber L."/>
            <person name="Bjerg J.T."/>
            <person name="Boggild A."/>
            <person name="Van De Vossenberg J."/>
            <person name="Meysman F."/>
            <person name="Nielsen L.P."/>
            <person name="Schramm A."/>
            <person name="Kjeldsen K.U."/>
        </authorList>
    </citation>
    <scope>NUCLEOTIDE SEQUENCE [LARGE SCALE GENOMIC DNA]</scope>
    <source>
        <strain evidence="2">A5</strain>
    </source>
</reference>
<evidence type="ECO:0000256" key="1">
    <source>
        <dbReference type="SAM" id="Phobius"/>
    </source>
</evidence>
<dbReference type="Gene3D" id="1.20.1530.20">
    <property type="match status" value="1"/>
</dbReference>
<comment type="caution">
    <text evidence="2">The sequence shown here is derived from an EMBL/GenBank/DDBJ whole genome shotgun (WGS) entry which is preliminary data.</text>
</comment>
<keyword evidence="1" id="KW-0472">Membrane</keyword>
<dbReference type="InterPro" id="IPR038770">
    <property type="entry name" value="Na+/solute_symporter_sf"/>
</dbReference>
<accession>A0A444JDY8</accession>
<gene>
    <name evidence="2" type="ORF">VU01_11664</name>
</gene>
<feature type="transmembrane region" description="Helical" evidence="1">
    <location>
        <begin position="30"/>
        <end position="51"/>
    </location>
</feature>
<protein>
    <submittedName>
        <fullName evidence="2">Sodium/hydrogen exchanger family protein</fullName>
    </submittedName>
</protein>
<proteinExistence type="predicted"/>
<feature type="non-terminal residue" evidence="2">
    <location>
        <position position="52"/>
    </location>
</feature>
<organism evidence="2 3">
    <name type="scientific">Candidatus Electrothrix marina</name>
    <dbReference type="NCBI Taxonomy" id="1859130"/>
    <lineage>
        <taxon>Bacteria</taxon>
        <taxon>Pseudomonadati</taxon>
        <taxon>Thermodesulfobacteriota</taxon>
        <taxon>Desulfobulbia</taxon>
        <taxon>Desulfobulbales</taxon>
        <taxon>Desulfobulbaceae</taxon>
        <taxon>Candidatus Electrothrix</taxon>
    </lineage>
</organism>
<keyword evidence="1" id="KW-1133">Transmembrane helix</keyword>
<sequence length="52" mass="5273">MINDATFGIAVLLGTGLAVAKFSQKLRLPSVTGFILAGLLLGESGLGIITVD</sequence>
<dbReference type="Proteomes" id="UP000288892">
    <property type="component" value="Unassembled WGS sequence"/>
</dbReference>
<name>A0A444JDY8_9BACT</name>
<keyword evidence="3" id="KW-1185">Reference proteome</keyword>
<evidence type="ECO:0000313" key="2">
    <source>
        <dbReference type="EMBL" id="RWX51294.1"/>
    </source>
</evidence>
<dbReference type="EMBL" id="MTKS01000166">
    <property type="protein sequence ID" value="RWX51294.1"/>
    <property type="molecule type" value="Genomic_DNA"/>
</dbReference>
<evidence type="ECO:0000313" key="3">
    <source>
        <dbReference type="Proteomes" id="UP000288892"/>
    </source>
</evidence>
<dbReference type="AlphaFoldDB" id="A0A444JDY8"/>
<keyword evidence="1" id="KW-0812">Transmembrane</keyword>